<dbReference type="Proteomes" id="UP000649604">
    <property type="component" value="Unassembled WGS sequence"/>
</dbReference>
<protein>
    <recommendedName>
        <fullName evidence="1">FAD/NAD(P)-binding domain-containing protein</fullName>
    </recommendedName>
</protein>
<organism evidence="2 3">
    <name type="scientific">candidate division KSB3 bacterium</name>
    <dbReference type="NCBI Taxonomy" id="2044937"/>
    <lineage>
        <taxon>Bacteria</taxon>
        <taxon>candidate division KSB3</taxon>
    </lineage>
</organism>
<dbReference type="Pfam" id="PF07992">
    <property type="entry name" value="Pyr_redox_2"/>
    <property type="match status" value="1"/>
</dbReference>
<dbReference type="Gene3D" id="3.50.50.60">
    <property type="entry name" value="FAD/NAD(P)-binding domain"/>
    <property type="match status" value="1"/>
</dbReference>
<feature type="domain" description="FAD/NAD(P)-binding" evidence="1">
    <location>
        <begin position="26"/>
        <end position="132"/>
    </location>
</feature>
<dbReference type="AlphaFoldDB" id="A0A9D5JVX7"/>
<proteinExistence type="predicted"/>
<evidence type="ECO:0000313" key="3">
    <source>
        <dbReference type="Proteomes" id="UP000649604"/>
    </source>
</evidence>
<evidence type="ECO:0000259" key="1">
    <source>
        <dbReference type="Pfam" id="PF07992"/>
    </source>
</evidence>
<name>A0A9D5JVX7_9BACT</name>
<gene>
    <name evidence="2" type="ORF">GF339_11055</name>
</gene>
<dbReference type="InterPro" id="IPR023753">
    <property type="entry name" value="FAD/NAD-binding_dom"/>
</dbReference>
<comment type="caution">
    <text evidence="2">The sequence shown here is derived from an EMBL/GenBank/DDBJ whole genome shotgun (WGS) entry which is preliminary data.</text>
</comment>
<sequence length="169" mass="18356">TTSHNVRTATDLLANIRTQPDLDDVTAYLVLGAGLVGSELAWYLKSRGKAVTLVDILATDQILLDEHPGNRAFVLNQIRELGIPFLCQRTVQRIEGNQAICVTESGKEELLPFECLVLATGYAPDAEFCESIQAGAVGYEVYKIGDCREVQAQGCFNAIHSAFQVANAL</sequence>
<dbReference type="GO" id="GO:0016491">
    <property type="term" value="F:oxidoreductase activity"/>
    <property type="evidence" value="ECO:0007669"/>
    <property type="project" value="InterPro"/>
</dbReference>
<feature type="non-terminal residue" evidence="2">
    <location>
        <position position="1"/>
    </location>
</feature>
<reference evidence="2" key="1">
    <citation type="submission" date="2019-11" db="EMBL/GenBank/DDBJ databases">
        <title>Microbial mats filling the niche in hypersaline microbial mats.</title>
        <authorList>
            <person name="Wong H.L."/>
            <person name="Macleod F.I."/>
            <person name="White R.A. III"/>
            <person name="Burns B.P."/>
        </authorList>
    </citation>
    <scope>NUCLEOTIDE SEQUENCE</scope>
    <source>
        <strain evidence="2">Rbin_158</strain>
    </source>
</reference>
<dbReference type="InterPro" id="IPR036188">
    <property type="entry name" value="FAD/NAD-bd_sf"/>
</dbReference>
<accession>A0A9D5JVX7</accession>
<dbReference type="EMBL" id="WJJP01000357">
    <property type="protein sequence ID" value="MBD3325114.1"/>
    <property type="molecule type" value="Genomic_DNA"/>
</dbReference>
<dbReference type="SUPFAM" id="SSF51905">
    <property type="entry name" value="FAD/NAD(P)-binding domain"/>
    <property type="match status" value="1"/>
</dbReference>
<evidence type="ECO:0000313" key="2">
    <source>
        <dbReference type="EMBL" id="MBD3325114.1"/>
    </source>
</evidence>